<proteinExistence type="predicted"/>
<dbReference type="EMBL" id="GGEC01022844">
    <property type="protein sequence ID" value="MBX03328.1"/>
    <property type="molecule type" value="Transcribed_RNA"/>
</dbReference>
<dbReference type="AlphaFoldDB" id="A0A2P2KC71"/>
<accession>A0A2P2KC71</accession>
<evidence type="ECO:0000313" key="1">
    <source>
        <dbReference type="EMBL" id="MBX03328.1"/>
    </source>
</evidence>
<sequence length="25" mass="2893">MVEPMLPLLLLDRLVAVKVALKLWM</sequence>
<reference evidence="1" key="1">
    <citation type="submission" date="2018-02" db="EMBL/GenBank/DDBJ databases">
        <title>Rhizophora mucronata_Transcriptome.</title>
        <authorList>
            <person name="Meera S.P."/>
            <person name="Sreeshan A."/>
            <person name="Augustine A."/>
        </authorList>
    </citation>
    <scope>NUCLEOTIDE SEQUENCE</scope>
    <source>
        <tissue evidence="1">Leaf</tissue>
    </source>
</reference>
<name>A0A2P2KC71_RHIMU</name>
<organism evidence="1">
    <name type="scientific">Rhizophora mucronata</name>
    <name type="common">Asiatic mangrove</name>
    <dbReference type="NCBI Taxonomy" id="61149"/>
    <lineage>
        <taxon>Eukaryota</taxon>
        <taxon>Viridiplantae</taxon>
        <taxon>Streptophyta</taxon>
        <taxon>Embryophyta</taxon>
        <taxon>Tracheophyta</taxon>
        <taxon>Spermatophyta</taxon>
        <taxon>Magnoliopsida</taxon>
        <taxon>eudicotyledons</taxon>
        <taxon>Gunneridae</taxon>
        <taxon>Pentapetalae</taxon>
        <taxon>rosids</taxon>
        <taxon>fabids</taxon>
        <taxon>Malpighiales</taxon>
        <taxon>Rhizophoraceae</taxon>
        <taxon>Rhizophora</taxon>
    </lineage>
</organism>
<protein>
    <submittedName>
        <fullName evidence="1">Uncharacterized protein</fullName>
    </submittedName>
</protein>